<keyword evidence="2" id="KW-0820">tRNA-binding</keyword>
<dbReference type="Pfam" id="PF05636">
    <property type="entry name" value="HIGH_NTase1"/>
    <property type="match status" value="1"/>
</dbReference>
<evidence type="ECO:0000313" key="3">
    <source>
        <dbReference type="EMBL" id="MFL0249892.1"/>
    </source>
</evidence>
<evidence type="ECO:0000256" key="1">
    <source>
        <dbReference type="ARBA" id="ARBA00022694"/>
    </source>
</evidence>
<dbReference type="InterPro" id="IPR014729">
    <property type="entry name" value="Rossmann-like_a/b/a_fold"/>
</dbReference>
<sequence>MNITGIVAEYNPLHKGHIYHLLETKKICSSDGIVCVMSGNFVQRGEPALIDKWSRAKSAILSGIDLVIELPCIYSLSSAEFFAYGAVSLLNSIGIVNSICFGSESGNIESIQLIADILNNEPEEYKDYLKQSLSKGLSFPKARMEAIKEFISKNSNFFLEESDIKYSNNILGIEYCKSLKKLNSKIKPYTVKRRGSLYTDAKLSEYPSATSIRNSLKESKNAYLLKDLLPEPSLNLIKSNINNITFKDAMFNFLKYKIFTNKNTLKNLPDVSEGLENKIYDALANCSTLDEALVYMKSKRYAYTRLTRILTQYYIGFDCYNTDYLRKLPCPYARILGFNERGKEMLRLMKSNSKIPMVSKINKIENEILKLDIQSTKAYSLINTSVNYLDDYRKKPVIF</sequence>
<comment type="similarity">
    <text evidence="2">Belongs to the TmcAL family.</text>
</comment>
<dbReference type="EMBL" id="JBJIAA010000004">
    <property type="protein sequence ID" value="MFL0249892.1"/>
    <property type="molecule type" value="Genomic_DNA"/>
</dbReference>
<dbReference type="SUPFAM" id="SSF52374">
    <property type="entry name" value="Nucleotidylyl transferase"/>
    <property type="match status" value="1"/>
</dbReference>
<dbReference type="HAMAP" id="MF_01539">
    <property type="entry name" value="TmcAL"/>
    <property type="match status" value="1"/>
</dbReference>
<dbReference type="RefSeq" id="WP_406786562.1">
    <property type="nucleotide sequence ID" value="NZ_JBJIAA010000004.1"/>
</dbReference>
<dbReference type="InterPro" id="IPR008513">
    <property type="entry name" value="tRNA(Met)_cyd_acetate_ligase"/>
</dbReference>
<dbReference type="PANTHER" id="PTHR37825:SF1">
    <property type="entry name" value="TRNA(MET) CYTIDINE ACETATE LIGASE"/>
    <property type="match status" value="1"/>
</dbReference>
<evidence type="ECO:0000256" key="2">
    <source>
        <dbReference type="HAMAP-Rule" id="MF_01539"/>
    </source>
</evidence>
<keyword evidence="1 2" id="KW-0819">tRNA processing</keyword>
<feature type="binding site" evidence="2">
    <location>
        <position position="193"/>
    </location>
    <ligand>
        <name>ATP</name>
        <dbReference type="ChEBI" id="CHEBI:30616"/>
    </ligand>
</feature>
<protein>
    <recommendedName>
        <fullName evidence="2">tRNA(Met) cytidine acetate ligase</fullName>
        <ecNumber evidence="2">6.3.4.-</ecNumber>
    </recommendedName>
</protein>
<organism evidence="3 4">
    <name type="scientific">Clostridium neuense</name>
    <dbReference type="NCBI Taxonomy" id="1728934"/>
    <lineage>
        <taxon>Bacteria</taxon>
        <taxon>Bacillati</taxon>
        <taxon>Bacillota</taxon>
        <taxon>Clostridia</taxon>
        <taxon>Eubacteriales</taxon>
        <taxon>Clostridiaceae</taxon>
        <taxon>Clostridium</taxon>
    </lineage>
</organism>
<keyword evidence="4" id="KW-1185">Reference proteome</keyword>
<dbReference type="Gene3D" id="3.40.50.620">
    <property type="entry name" value="HUPs"/>
    <property type="match status" value="1"/>
</dbReference>
<keyword evidence="2" id="KW-0067">ATP-binding</keyword>
<accession>A0ABW8TDV1</accession>
<dbReference type="Proteomes" id="UP001623592">
    <property type="component" value="Unassembled WGS sequence"/>
</dbReference>
<keyword evidence="2" id="KW-0694">RNA-binding</keyword>
<dbReference type="PANTHER" id="PTHR37825">
    <property type="entry name" value="TRNA(MET) CYTIDINE ACETATE LIGASE"/>
    <property type="match status" value="1"/>
</dbReference>
<keyword evidence="2" id="KW-0436">Ligase</keyword>
<dbReference type="EC" id="6.3.4.-" evidence="2"/>
<reference evidence="3 4" key="1">
    <citation type="submission" date="2024-11" db="EMBL/GenBank/DDBJ databases">
        <authorList>
            <person name="Heng Y.C."/>
            <person name="Lim A.C.H."/>
            <person name="Lee J.K.Y."/>
            <person name="Kittelmann S."/>
        </authorList>
    </citation>
    <scope>NUCLEOTIDE SEQUENCE [LARGE SCALE GENOMIC DNA]</scope>
    <source>
        <strain evidence="3 4">WILCCON 0114</strain>
    </source>
</reference>
<evidence type="ECO:0000313" key="4">
    <source>
        <dbReference type="Proteomes" id="UP001623592"/>
    </source>
</evidence>
<feature type="binding site" evidence="2">
    <location>
        <position position="168"/>
    </location>
    <ligand>
        <name>ATP</name>
        <dbReference type="ChEBI" id="CHEBI:30616"/>
    </ligand>
</feature>
<feature type="binding site" evidence="2">
    <location>
        <begin position="7"/>
        <end position="20"/>
    </location>
    <ligand>
        <name>ATP</name>
        <dbReference type="ChEBI" id="CHEBI:30616"/>
    </ligand>
</feature>
<proteinExistence type="inferred from homology"/>
<comment type="catalytic activity">
    <reaction evidence="2">
        <text>cytidine(34) in elongator tRNA(Met) + acetate + ATP = N(4)-acetylcytidine(34) in elongator tRNA(Met) + AMP + diphosphate</text>
        <dbReference type="Rhea" id="RHEA:58144"/>
        <dbReference type="Rhea" id="RHEA-COMP:10693"/>
        <dbReference type="Rhea" id="RHEA-COMP:10694"/>
        <dbReference type="ChEBI" id="CHEBI:30089"/>
        <dbReference type="ChEBI" id="CHEBI:30616"/>
        <dbReference type="ChEBI" id="CHEBI:33019"/>
        <dbReference type="ChEBI" id="CHEBI:74900"/>
        <dbReference type="ChEBI" id="CHEBI:82748"/>
        <dbReference type="ChEBI" id="CHEBI:456215"/>
    </reaction>
</comment>
<name>A0ABW8TDV1_9CLOT</name>
<comment type="function">
    <text evidence="2">Catalyzes the formation of N(4)-acetylcytidine (ac(4)C) at the wobble position of elongator tRNA(Met), using acetate and ATP as substrates. First activates an acetate ion to form acetyladenylate (Ac-AMP) and then transfers the acetyl group to tRNA to form ac(4)C34.</text>
</comment>
<gene>
    <name evidence="2" type="primary">tmcAL</name>
    <name evidence="3" type="ORF">ACJDT4_05610</name>
</gene>
<feature type="binding site" evidence="2">
    <location>
        <position position="102"/>
    </location>
    <ligand>
        <name>ATP</name>
        <dbReference type="ChEBI" id="CHEBI:30616"/>
    </ligand>
</feature>
<comment type="caution">
    <text evidence="2">Lacks conserved residue(s) required for the propagation of feature annotation.</text>
</comment>
<keyword evidence="2" id="KW-0547">Nucleotide-binding</keyword>
<keyword evidence="2" id="KW-0963">Cytoplasm</keyword>
<dbReference type="NCBIfam" id="NF010191">
    <property type="entry name" value="PRK13670.1"/>
    <property type="match status" value="1"/>
</dbReference>
<comment type="subcellular location">
    <subcellularLocation>
        <location evidence="2">Cytoplasm</location>
    </subcellularLocation>
</comment>
<comment type="caution">
    <text evidence="3">The sequence shown here is derived from an EMBL/GenBank/DDBJ whole genome shotgun (WGS) entry which is preliminary data.</text>
</comment>